<dbReference type="GO" id="GO:0097351">
    <property type="term" value="F:toxin sequestering activity"/>
    <property type="evidence" value="ECO:0007669"/>
    <property type="project" value="InterPro"/>
</dbReference>
<proteinExistence type="predicted"/>
<dbReference type="GO" id="GO:0001558">
    <property type="term" value="P:regulation of cell growth"/>
    <property type="evidence" value="ECO:0007669"/>
    <property type="project" value="InterPro"/>
</dbReference>
<protein>
    <submittedName>
        <fullName evidence="1">Regulator</fullName>
    </submittedName>
</protein>
<dbReference type="InterPro" id="IPR031848">
    <property type="entry name" value="PrlF_antitoxin"/>
</dbReference>
<dbReference type="Proteomes" id="UP000250870">
    <property type="component" value="Unassembled WGS sequence"/>
</dbReference>
<sequence length="116" mass="12981">MHALPSVEFEVGAESKLTRRSQTTIPTSVRKALKLKPGHDSIAYKILSSGDVLISRKNSEEEKDLVMESFLNFLAKDIQKYPEQVQQLDEQLINRAKSLIAGIDIDLNNPLSADDE</sequence>
<comment type="caution">
    <text evidence="1">The sequence shown here is derived from an EMBL/GenBank/DDBJ whole genome shotgun (WGS) entry which is preliminary data.</text>
</comment>
<dbReference type="RefSeq" id="WP_112878296.1">
    <property type="nucleotide sequence ID" value="NZ_CAWNWQ010000019.1"/>
</dbReference>
<dbReference type="Pfam" id="PF15937">
    <property type="entry name" value="PrlF_antitoxin"/>
    <property type="match status" value="1"/>
</dbReference>
<gene>
    <name evidence="1" type="ORF">CKY01_14500</name>
</gene>
<reference evidence="1 2" key="1">
    <citation type="journal article" date="2018" name="Int. J. Syst. Evol. Microbiol.">
        <title>Whole-genome-based revisit of Photorhabdus phylogeny: proposal for the elevation of most Photorhabdus subspecies to the species level and description of one novel species Photorhabdus bodei sp. nov., and one novel subspecies Photorhabdus laumondii subsp. clarkei subsp. nov.</title>
        <authorList>
            <person name="Machado R.A.R."/>
            <person name="Wuthrich D."/>
            <person name="Kuhnert P."/>
            <person name="Arce C.C.M."/>
            <person name="Thonen L."/>
            <person name="Ruiz C."/>
            <person name="Zhang X."/>
            <person name="Robert C.A.M."/>
            <person name="Karimi J."/>
            <person name="Kamali S."/>
            <person name="Ma J."/>
            <person name="Bruggmann R."/>
            <person name="Erb M."/>
        </authorList>
    </citation>
    <scope>NUCLEOTIDE SEQUENCE [LARGE SCALE GENOMIC DNA]</scope>
    <source>
        <strain evidence="1 2">BOJ-47</strain>
    </source>
</reference>
<evidence type="ECO:0000313" key="1">
    <source>
        <dbReference type="EMBL" id="RAW89834.1"/>
    </source>
</evidence>
<dbReference type="AlphaFoldDB" id="A0A329VEP2"/>
<dbReference type="GO" id="GO:0003700">
    <property type="term" value="F:DNA-binding transcription factor activity"/>
    <property type="evidence" value="ECO:0007669"/>
    <property type="project" value="InterPro"/>
</dbReference>
<dbReference type="Gene3D" id="2.10.260.10">
    <property type="match status" value="1"/>
</dbReference>
<dbReference type="NCBIfam" id="NF007429">
    <property type="entry name" value="PRK09974.1"/>
    <property type="match status" value="1"/>
</dbReference>
<evidence type="ECO:0000313" key="2">
    <source>
        <dbReference type="Proteomes" id="UP000250870"/>
    </source>
</evidence>
<dbReference type="EMBL" id="NSCI01000019">
    <property type="protein sequence ID" value="RAW89834.1"/>
    <property type="molecule type" value="Genomic_DNA"/>
</dbReference>
<accession>A0A329VEP2</accession>
<name>A0A329VEP2_9GAMM</name>
<organism evidence="1 2">
    <name type="scientific">Photorhabdus laumondii subsp. clarkei</name>
    <dbReference type="NCBI Taxonomy" id="2029685"/>
    <lineage>
        <taxon>Bacteria</taxon>
        <taxon>Pseudomonadati</taxon>
        <taxon>Pseudomonadota</taxon>
        <taxon>Gammaproteobacteria</taxon>
        <taxon>Enterobacterales</taxon>
        <taxon>Morganellaceae</taxon>
        <taxon>Photorhabdus</taxon>
    </lineage>
</organism>